<dbReference type="PANTHER" id="PTHR11735:SF11">
    <property type="entry name" value="TRNA THREONYLCARBAMOYLADENOSINE BIOSYNTHESIS PROTEIN TSAB"/>
    <property type="match status" value="1"/>
</dbReference>
<sequence length="229" mass="24791">MPLLLSLETSTTVCSVALHENNTLLSMAEVHREHSHASKLAPLIDQVVRTADVTLKDISAVAVASGPGSYTGLRIGTSTAKGLCYALSIPLVAVGTLEIMAAQVNATNVSKARLCPMIDARRMEVYCQIFDAGNTALQAVEAKVIDEHSFEKELEEGPIIFFGNGADKCRPVITHPNAIFISGITPSAANLGALAWTKFQQQRIEDLVHFEPFYLKEFMIKKPASLNQP</sequence>
<dbReference type="Gene3D" id="3.30.420.40">
    <property type="match status" value="2"/>
</dbReference>
<evidence type="ECO:0000313" key="2">
    <source>
        <dbReference type="EMBL" id="MBL0742095.1"/>
    </source>
</evidence>
<keyword evidence="3" id="KW-1185">Reference proteome</keyword>
<dbReference type="Pfam" id="PF00814">
    <property type="entry name" value="TsaD"/>
    <property type="match status" value="1"/>
</dbReference>
<dbReference type="PANTHER" id="PTHR11735">
    <property type="entry name" value="TRNA N6-ADENOSINE THREONYLCARBAMOYLTRANSFERASE"/>
    <property type="match status" value="1"/>
</dbReference>
<comment type="caution">
    <text evidence="2">The sequence shown here is derived from an EMBL/GenBank/DDBJ whole genome shotgun (WGS) entry which is preliminary data.</text>
</comment>
<dbReference type="InterPro" id="IPR043129">
    <property type="entry name" value="ATPase_NBD"/>
</dbReference>
<evidence type="ECO:0000313" key="3">
    <source>
        <dbReference type="Proteomes" id="UP000613030"/>
    </source>
</evidence>
<name>A0ABS1KRJ1_9BACT</name>
<organism evidence="2 3">
    <name type="scientific">Chryseolinea lacunae</name>
    <dbReference type="NCBI Taxonomy" id="2801331"/>
    <lineage>
        <taxon>Bacteria</taxon>
        <taxon>Pseudomonadati</taxon>
        <taxon>Bacteroidota</taxon>
        <taxon>Cytophagia</taxon>
        <taxon>Cytophagales</taxon>
        <taxon>Fulvivirgaceae</taxon>
        <taxon>Chryseolinea</taxon>
    </lineage>
</organism>
<gene>
    <name evidence="2" type="primary">tsaB</name>
    <name evidence="2" type="ORF">JI741_12770</name>
</gene>
<dbReference type="InterPro" id="IPR022496">
    <property type="entry name" value="T6A_TsaB"/>
</dbReference>
<proteinExistence type="predicted"/>
<protein>
    <submittedName>
        <fullName evidence="2">tRNA (Adenosine(37)-N6)-threonylcarbamoyltransferase complex dimerization subunit type 1 TsaB</fullName>
    </submittedName>
</protein>
<dbReference type="SUPFAM" id="SSF53067">
    <property type="entry name" value="Actin-like ATPase domain"/>
    <property type="match status" value="2"/>
</dbReference>
<reference evidence="2 3" key="1">
    <citation type="submission" date="2021-01" db="EMBL/GenBank/DDBJ databases">
        <title>Chryseolinea sp. Jin1 Genome sequencing and assembly.</title>
        <authorList>
            <person name="Kim I."/>
        </authorList>
    </citation>
    <scope>NUCLEOTIDE SEQUENCE [LARGE SCALE GENOMIC DNA]</scope>
    <source>
        <strain evidence="2 3">Jin1</strain>
    </source>
</reference>
<dbReference type="NCBIfam" id="TIGR03725">
    <property type="entry name" value="T6A_YeaZ"/>
    <property type="match status" value="1"/>
</dbReference>
<dbReference type="InterPro" id="IPR000905">
    <property type="entry name" value="Gcp-like_dom"/>
</dbReference>
<accession>A0ABS1KRJ1</accession>
<dbReference type="CDD" id="cd24032">
    <property type="entry name" value="ASKHA_NBD_TsaB"/>
    <property type="match status" value="1"/>
</dbReference>
<evidence type="ECO:0000259" key="1">
    <source>
        <dbReference type="Pfam" id="PF00814"/>
    </source>
</evidence>
<feature type="domain" description="Gcp-like" evidence="1">
    <location>
        <begin position="34"/>
        <end position="221"/>
    </location>
</feature>
<dbReference type="EMBL" id="JAERRB010000003">
    <property type="protein sequence ID" value="MBL0742095.1"/>
    <property type="molecule type" value="Genomic_DNA"/>
</dbReference>
<dbReference type="RefSeq" id="WP_202009905.1">
    <property type="nucleotide sequence ID" value="NZ_JAERRB010000003.1"/>
</dbReference>
<dbReference type="Proteomes" id="UP000613030">
    <property type="component" value="Unassembled WGS sequence"/>
</dbReference>